<sequence>MQGKVILSDGPLAIRIPRIQLHRSDNPSFRPRLNHVFHLSYGRPSSRIGPFDSIIPLGPYAIAEHYYRHIPKVLLCLECSVGTVPALAQGSCAIAEHYYRHRPKILDSSVETVPALAQGSCVIAKHCYRHPPKVLVSLEPSVDIVPAPRVVPRPRCSSRRSPRLWQPRARAVCAEVFSPYRSSRPPAPGAIGPRQRFRRSATHLRRVGLLDRSVEQFRKWFLWRKGQGGARKWGTSPSSSMWELWMGVEGG</sequence>
<organism evidence="1 2">
    <name type="scientific">Mycena albidolilacea</name>
    <dbReference type="NCBI Taxonomy" id="1033008"/>
    <lineage>
        <taxon>Eukaryota</taxon>
        <taxon>Fungi</taxon>
        <taxon>Dikarya</taxon>
        <taxon>Basidiomycota</taxon>
        <taxon>Agaricomycotina</taxon>
        <taxon>Agaricomycetes</taxon>
        <taxon>Agaricomycetidae</taxon>
        <taxon>Agaricales</taxon>
        <taxon>Marasmiineae</taxon>
        <taxon>Mycenaceae</taxon>
        <taxon>Mycena</taxon>
    </lineage>
</organism>
<evidence type="ECO:0000313" key="1">
    <source>
        <dbReference type="EMBL" id="KAJ7340676.1"/>
    </source>
</evidence>
<dbReference type="Proteomes" id="UP001218218">
    <property type="component" value="Unassembled WGS sequence"/>
</dbReference>
<keyword evidence="2" id="KW-1185">Reference proteome</keyword>
<evidence type="ECO:0000313" key="2">
    <source>
        <dbReference type="Proteomes" id="UP001218218"/>
    </source>
</evidence>
<dbReference type="AlphaFoldDB" id="A0AAD7EPH0"/>
<reference evidence="1" key="1">
    <citation type="submission" date="2023-03" db="EMBL/GenBank/DDBJ databases">
        <title>Massive genome expansion in bonnet fungi (Mycena s.s.) driven by repeated elements and novel gene families across ecological guilds.</title>
        <authorList>
            <consortium name="Lawrence Berkeley National Laboratory"/>
            <person name="Harder C.B."/>
            <person name="Miyauchi S."/>
            <person name="Viragh M."/>
            <person name="Kuo A."/>
            <person name="Thoen E."/>
            <person name="Andreopoulos B."/>
            <person name="Lu D."/>
            <person name="Skrede I."/>
            <person name="Drula E."/>
            <person name="Henrissat B."/>
            <person name="Morin E."/>
            <person name="Kohler A."/>
            <person name="Barry K."/>
            <person name="LaButti K."/>
            <person name="Morin E."/>
            <person name="Salamov A."/>
            <person name="Lipzen A."/>
            <person name="Mereny Z."/>
            <person name="Hegedus B."/>
            <person name="Baldrian P."/>
            <person name="Stursova M."/>
            <person name="Weitz H."/>
            <person name="Taylor A."/>
            <person name="Grigoriev I.V."/>
            <person name="Nagy L.G."/>
            <person name="Martin F."/>
            <person name="Kauserud H."/>
        </authorList>
    </citation>
    <scope>NUCLEOTIDE SEQUENCE</scope>
    <source>
        <strain evidence="1">CBHHK002</strain>
    </source>
</reference>
<protein>
    <submittedName>
        <fullName evidence="1">Uncharacterized protein</fullName>
    </submittedName>
</protein>
<name>A0AAD7EPH0_9AGAR</name>
<gene>
    <name evidence="1" type="ORF">DFH08DRAFT_874993</name>
</gene>
<proteinExistence type="predicted"/>
<accession>A0AAD7EPH0</accession>
<comment type="caution">
    <text evidence="1">The sequence shown here is derived from an EMBL/GenBank/DDBJ whole genome shotgun (WGS) entry which is preliminary data.</text>
</comment>
<dbReference type="EMBL" id="JARIHO010000026">
    <property type="protein sequence ID" value="KAJ7340676.1"/>
    <property type="molecule type" value="Genomic_DNA"/>
</dbReference>